<comment type="caution">
    <text evidence="1">The sequence shown here is derived from an EMBL/GenBank/DDBJ whole genome shotgun (WGS) entry which is preliminary data.</text>
</comment>
<organism evidence="1 2">
    <name type="scientific">Mytilus edulis</name>
    <name type="common">Blue mussel</name>
    <dbReference type="NCBI Taxonomy" id="6550"/>
    <lineage>
        <taxon>Eukaryota</taxon>
        <taxon>Metazoa</taxon>
        <taxon>Spiralia</taxon>
        <taxon>Lophotrochozoa</taxon>
        <taxon>Mollusca</taxon>
        <taxon>Bivalvia</taxon>
        <taxon>Autobranchia</taxon>
        <taxon>Pteriomorphia</taxon>
        <taxon>Mytilida</taxon>
        <taxon>Mytiloidea</taxon>
        <taxon>Mytilidae</taxon>
        <taxon>Mytilinae</taxon>
        <taxon>Mytilus</taxon>
    </lineage>
</organism>
<evidence type="ECO:0000313" key="2">
    <source>
        <dbReference type="Proteomes" id="UP000683360"/>
    </source>
</evidence>
<accession>A0A8S3SYY7</accession>
<dbReference type="InterPro" id="IPR015943">
    <property type="entry name" value="WD40/YVTN_repeat-like_dom_sf"/>
</dbReference>
<dbReference type="Proteomes" id="UP000683360">
    <property type="component" value="Unassembled WGS sequence"/>
</dbReference>
<sequence>MPCCDECISISHSKCTGIKSLAGVVEKTKIEKCKESLDKDINSALHILMKIVNNKSGNIKRGEQQYESIKKTIANYREKINNHLDHLEEKLYHEIDTILIEQKSEISNLIAEIKEKSGKLKKMKDQLSAITTQVSKLQSFLGVYQIGQQVHQCQRYVEDLEDDERAKEFDIKMKQNDEIDKTLSNLGSLESLGEVNVIVEKIVITVNRRTSVRRGAQVQSREQSNINSMTMNIDAKIDINIGKQISDMICLKDERVIVLEKLGKVNLLTSDGKLQKQLPIPGGACSVTQINQDTIAITYPNEKAIKIFNMENETVTKVITLDNRCWGLSFSNNSLAVGLSKDEIRIIDLEGNTLKSIQVQSESKLQYLVYCNDRVIYSDYDGTVVKCVDRSSKQICLYIPIRNT</sequence>
<dbReference type="InterPro" id="IPR036322">
    <property type="entry name" value="WD40_repeat_dom_sf"/>
</dbReference>
<dbReference type="AlphaFoldDB" id="A0A8S3SYY7"/>
<dbReference type="SUPFAM" id="SSF50978">
    <property type="entry name" value="WD40 repeat-like"/>
    <property type="match status" value="1"/>
</dbReference>
<protein>
    <submittedName>
        <fullName evidence="1">Uncharacterized protein</fullName>
    </submittedName>
</protein>
<dbReference type="Gene3D" id="2.130.10.10">
    <property type="entry name" value="YVTN repeat-like/Quinoprotein amine dehydrogenase"/>
    <property type="match status" value="1"/>
</dbReference>
<proteinExistence type="predicted"/>
<gene>
    <name evidence="1" type="ORF">MEDL_36739</name>
</gene>
<dbReference type="EMBL" id="CAJPWZ010001789">
    <property type="protein sequence ID" value="CAG2223533.1"/>
    <property type="molecule type" value="Genomic_DNA"/>
</dbReference>
<name>A0A8S3SYY7_MYTED</name>
<reference evidence="1" key="1">
    <citation type="submission" date="2021-03" db="EMBL/GenBank/DDBJ databases">
        <authorList>
            <person name="Bekaert M."/>
        </authorList>
    </citation>
    <scope>NUCLEOTIDE SEQUENCE</scope>
</reference>
<evidence type="ECO:0000313" key="1">
    <source>
        <dbReference type="EMBL" id="CAG2223533.1"/>
    </source>
</evidence>
<dbReference type="OrthoDB" id="6046813at2759"/>
<keyword evidence="2" id="KW-1185">Reference proteome</keyword>